<dbReference type="SMART" id="SM00256">
    <property type="entry name" value="FBOX"/>
    <property type="match status" value="1"/>
</dbReference>
<sequence>MAPLTRRRKKALATAAAAPVIDPADRLSALPNDVLPLILSFLPAQDAVRTCVLARTWRHVWKEFPKRLLITGTSAQPSVQEVRGFFDHLLRLRLREIEQTPLHTSEIRFRSFDHEDMPRVNRWIRCALECQIQVLQVDMCHEEVDPFYFWMSSEPLVS</sequence>
<reference evidence="2 3" key="1">
    <citation type="submission" date="2016-09" db="EMBL/GenBank/DDBJ databases">
        <title>The draft genome of Dichanthelium oligosanthes: A C3 panicoid grass species.</title>
        <authorList>
            <person name="Studer A.J."/>
            <person name="Schnable J.C."/>
            <person name="Brutnell T.P."/>
        </authorList>
    </citation>
    <scope>NUCLEOTIDE SEQUENCE [LARGE SCALE GENOMIC DNA]</scope>
    <source>
        <strain evidence="3">cv. Kellogg 1175</strain>
        <tissue evidence="2">Leaf</tissue>
    </source>
</reference>
<dbReference type="InterPro" id="IPR053781">
    <property type="entry name" value="F-box_AtFBL13-like"/>
</dbReference>
<dbReference type="InterPro" id="IPR001810">
    <property type="entry name" value="F-box_dom"/>
</dbReference>
<dbReference type="PANTHER" id="PTHR34223:SF51">
    <property type="entry name" value="OS06G0556300 PROTEIN"/>
    <property type="match status" value="1"/>
</dbReference>
<dbReference type="STRING" id="888268.A0A1E5UU08"/>
<protein>
    <recommendedName>
        <fullName evidence="1">F-box domain-containing protein</fullName>
    </recommendedName>
</protein>
<dbReference type="Pfam" id="PF00646">
    <property type="entry name" value="F-box"/>
    <property type="match status" value="1"/>
</dbReference>
<dbReference type="SUPFAM" id="SSF81383">
    <property type="entry name" value="F-box domain"/>
    <property type="match status" value="1"/>
</dbReference>
<dbReference type="AlphaFoldDB" id="A0A1E5UU08"/>
<comment type="caution">
    <text evidence="2">The sequence shown here is derived from an EMBL/GenBank/DDBJ whole genome shotgun (WGS) entry which is preliminary data.</text>
</comment>
<dbReference type="Gene3D" id="1.20.1280.50">
    <property type="match status" value="1"/>
</dbReference>
<dbReference type="PROSITE" id="PS50181">
    <property type="entry name" value="FBOX"/>
    <property type="match status" value="1"/>
</dbReference>
<gene>
    <name evidence="2" type="ORF">BAE44_0022569</name>
</gene>
<dbReference type="PANTHER" id="PTHR34223">
    <property type="entry name" value="OS11G0201299 PROTEIN"/>
    <property type="match status" value="1"/>
</dbReference>
<dbReference type="OrthoDB" id="652335at2759"/>
<evidence type="ECO:0000313" key="3">
    <source>
        <dbReference type="Proteomes" id="UP000095767"/>
    </source>
</evidence>
<dbReference type="InterPro" id="IPR036047">
    <property type="entry name" value="F-box-like_dom_sf"/>
</dbReference>
<proteinExistence type="predicted"/>
<feature type="domain" description="F-box" evidence="1">
    <location>
        <begin position="24"/>
        <end position="68"/>
    </location>
</feature>
<name>A0A1E5UU08_9POAL</name>
<accession>A0A1E5UU08</accession>
<dbReference type="InterPro" id="IPR053197">
    <property type="entry name" value="F-box_SCFL_complex_component"/>
</dbReference>
<evidence type="ECO:0000313" key="2">
    <source>
        <dbReference type="EMBL" id="OEL16412.1"/>
    </source>
</evidence>
<dbReference type="Proteomes" id="UP000095767">
    <property type="component" value="Unassembled WGS sequence"/>
</dbReference>
<keyword evidence="3" id="KW-1185">Reference proteome</keyword>
<evidence type="ECO:0000259" key="1">
    <source>
        <dbReference type="PROSITE" id="PS50181"/>
    </source>
</evidence>
<dbReference type="CDD" id="cd22160">
    <property type="entry name" value="F-box_AtFBL13-like"/>
    <property type="match status" value="1"/>
</dbReference>
<dbReference type="EMBL" id="LWDX02063116">
    <property type="protein sequence ID" value="OEL16412.1"/>
    <property type="molecule type" value="Genomic_DNA"/>
</dbReference>
<organism evidence="2 3">
    <name type="scientific">Dichanthelium oligosanthes</name>
    <dbReference type="NCBI Taxonomy" id="888268"/>
    <lineage>
        <taxon>Eukaryota</taxon>
        <taxon>Viridiplantae</taxon>
        <taxon>Streptophyta</taxon>
        <taxon>Embryophyta</taxon>
        <taxon>Tracheophyta</taxon>
        <taxon>Spermatophyta</taxon>
        <taxon>Magnoliopsida</taxon>
        <taxon>Liliopsida</taxon>
        <taxon>Poales</taxon>
        <taxon>Poaceae</taxon>
        <taxon>PACMAD clade</taxon>
        <taxon>Panicoideae</taxon>
        <taxon>Panicodae</taxon>
        <taxon>Paniceae</taxon>
        <taxon>Dichantheliinae</taxon>
        <taxon>Dichanthelium</taxon>
    </lineage>
</organism>